<organism evidence="8 9">
    <name type="scientific">Nyssa sinensis</name>
    <dbReference type="NCBI Taxonomy" id="561372"/>
    <lineage>
        <taxon>Eukaryota</taxon>
        <taxon>Viridiplantae</taxon>
        <taxon>Streptophyta</taxon>
        <taxon>Embryophyta</taxon>
        <taxon>Tracheophyta</taxon>
        <taxon>Spermatophyta</taxon>
        <taxon>Magnoliopsida</taxon>
        <taxon>eudicotyledons</taxon>
        <taxon>Gunneridae</taxon>
        <taxon>Pentapetalae</taxon>
        <taxon>asterids</taxon>
        <taxon>Cornales</taxon>
        <taxon>Nyssaceae</taxon>
        <taxon>Nyssa</taxon>
    </lineage>
</organism>
<comment type="similarity">
    <text evidence="6">Belongs to the major facilitator superfamily. Phosphate:H(+) symporter (TC 2.A.1.9) family.</text>
</comment>
<gene>
    <name evidence="8" type="ORF">F0562_031848</name>
</gene>
<feature type="transmembrane region" description="Helical" evidence="7">
    <location>
        <begin position="350"/>
        <end position="371"/>
    </location>
</feature>
<dbReference type="EMBL" id="CM018041">
    <property type="protein sequence ID" value="KAA8534325.1"/>
    <property type="molecule type" value="Genomic_DNA"/>
</dbReference>
<feature type="transmembrane region" description="Helical" evidence="7">
    <location>
        <begin position="307"/>
        <end position="330"/>
    </location>
</feature>
<dbReference type="AlphaFoldDB" id="A0A5J5ATB4"/>
<keyword evidence="3 7" id="KW-0812">Transmembrane</keyword>
<dbReference type="OrthoDB" id="8904098at2759"/>
<reference evidence="8 9" key="1">
    <citation type="submission" date="2019-09" db="EMBL/GenBank/DDBJ databases">
        <title>A chromosome-level genome assembly of the Chinese tupelo Nyssa sinensis.</title>
        <authorList>
            <person name="Yang X."/>
            <person name="Kang M."/>
            <person name="Yang Y."/>
            <person name="Xiong H."/>
            <person name="Wang M."/>
            <person name="Zhang Z."/>
            <person name="Wang Z."/>
            <person name="Wu H."/>
            <person name="Ma T."/>
            <person name="Liu J."/>
            <person name="Xi Z."/>
        </authorList>
    </citation>
    <scope>NUCLEOTIDE SEQUENCE [LARGE SCALE GENOMIC DNA]</scope>
    <source>
        <strain evidence="8">J267</strain>
        <tissue evidence="8">Leaf</tissue>
    </source>
</reference>
<dbReference type="SUPFAM" id="SSF103473">
    <property type="entry name" value="MFS general substrate transporter"/>
    <property type="match status" value="1"/>
</dbReference>
<dbReference type="Pfam" id="PF00854">
    <property type="entry name" value="PTR2"/>
    <property type="match status" value="2"/>
</dbReference>
<comment type="subcellular location">
    <subcellularLocation>
        <location evidence="1">Membrane</location>
        <topology evidence="1">Multi-pass membrane protein</topology>
    </subcellularLocation>
</comment>
<dbReference type="Proteomes" id="UP000325577">
    <property type="component" value="Linkage Group LG18"/>
</dbReference>
<name>A0A5J5ATB4_9ASTE</name>
<keyword evidence="4 7" id="KW-1133">Transmembrane helix</keyword>
<sequence>MADSFFGAFTVLVIFPFISLLGVTMLTLTATIHSLSPPPCINGSSSCETTSNLKLQFAVLYAALALSSIGVGGVGLTVATWGANQFEKISDQEVFFNWYFFTLYVTSAISSTAIVYIQDNVSWGLGFGICVAANAIGLAVFLLGKRFYRHVKPKGSPFMSIARVMVAAVRKRKMSGNLESQDYYYGIIGMSKMLYSAPTKSFRFLNCAALKTEALTMDRHLGPHFKIPPGSFLVFNLLATAISLSIVDRFVLPTWLKMTGRVLTPLQRIGIGHVFNILGMMAAALVEIRRLHVVRTHHDLMVQSGSTMPISALWLVVPLAIVGMGEAFHFPGQVALYYQEFPSSLRTTSTAMISLLIGIGFYLSTAVVDLVRRITGWLPDNINYGRLDNVFWMLAVLGALNLGYFLTCARLFKYQNAEKNEGPAS</sequence>
<dbReference type="InterPro" id="IPR000109">
    <property type="entry name" value="POT_fam"/>
</dbReference>
<keyword evidence="5 7" id="KW-0472">Membrane</keyword>
<feature type="transmembrane region" description="Helical" evidence="7">
    <location>
        <begin position="266"/>
        <end position="286"/>
    </location>
</feature>
<protein>
    <recommendedName>
        <fullName evidence="10">Major facilitator superfamily (MFS) profile domain-containing protein</fullName>
    </recommendedName>
</protein>
<feature type="transmembrane region" description="Helical" evidence="7">
    <location>
        <begin position="123"/>
        <end position="144"/>
    </location>
</feature>
<accession>A0A5J5ATB4</accession>
<dbReference type="GO" id="GO:0016020">
    <property type="term" value="C:membrane"/>
    <property type="evidence" value="ECO:0007669"/>
    <property type="project" value="UniProtKB-SubCell"/>
</dbReference>
<dbReference type="Gene3D" id="1.20.1250.20">
    <property type="entry name" value="MFS general substrate transporter like domains"/>
    <property type="match status" value="1"/>
</dbReference>
<evidence type="ECO:0000256" key="4">
    <source>
        <dbReference type="ARBA" id="ARBA00022989"/>
    </source>
</evidence>
<feature type="transmembrane region" description="Helical" evidence="7">
    <location>
        <begin position="95"/>
        <end position="117"/>
    </location>
</feature>
<proteinExistence type="inferred from homology"/>
<dbReference type="GO" id="GO:0022857">
    <property type="term" value="F:transmembrane transporter activity"/>
    <property type="evidence" value="ECO:0007669"/>
    <property type="project" value="InterPro"/>
</dbReference>
<dbReference type="InterPro" id="IPR036259">
    <property type="entry name" value="MFS_trans_sf"/>
</dbReference>
<evidence type="ECO:0000256" key="1">
    <source>
        <dbReference type="ARBA" id="ARBA00004141"/>
    </source>
</evidence>
<evidence type="ECO:0000256" key="5">
    <source>
        <dbReference type="ARBA" id="ARBA00023136"/>
    </source>
</evidence>
<feature type="transmembrane region" description="Helical" evidence="7">
    <location>
        <begin position="391"/>
        <end position="412"/>
    </location>
</feature>
<feature type="transmembrane region" description="Helical" evidence="7">
    <location>
        <begin position="227"/>
        <end position="246"/>
    </location>
</feature>
<comment type="similarity">
    <text evidence="2">Belongs to the major facilitator superfamily. Proton-dependent oligopeptide transporter (POT/PTR) (TC 2.A.17) family.</text>
</comment>
<evidence type="ECO:0000256" key="3">
    <source>
        <dbReference type="ARBA" id="ARBA00022692"/>
    </source>
</evidence>
<evidence type="ECO:0000313" key="8">
    <source>
        <dbReference type="EMBL" id="KAA8534325.1"/>
    </source>
</evidence>
<evidence type="ECO:0000313" key="9">
    <source>
        <dbReference type="Proteomes" id="UP000325577"/>
    </source>
</evidence>
<feature type="transmembrane region" description="Helical" evidence="7">
    <location>
        <begin position="5"/>
        <end position="28"/>
    </location>
</feature>
<feature type="transmembrane region" description="Helical" evidence="7">
    <location>
        <begin position="58"/>
        <end position="83"/>
    </location>
</feature>
<evidence type="ECO:0000256" key="6">
    <source>
        <dbReference type="ARBA" id="ARBA00044504"/>
    </source>
</evidence>
<evidence type="ECO:0000256" key="7">
    <source>
        <dbReference type="SAM" id="Phobius"/>
    </source>
</evidence>
<evidence type="ECO:0000256" key="2">
    <source>
        <dbReference type="ARBA" id="ARBA00005982"/>
    </source>
</evidence>
<keyword evidence="9" id="KW-1185">Reference proteome</keyword>
<dbReference type="PANTHER" id="PTHR11654">
    <property type="entry name" value="OLIGOPEPTIDE TRANSPORTER-RELATED"/>
    <property type="match status" value="1"/>
</dbReference>
<evidence type="ECO:0008006" key="10">
    <source>
        <dbReference type="Google" id="ProtNLM"/>
    </source>
</evidence>